<organism evidence="2 3">
    <name type="scientific">Mucilaginibacter arboris</name>
    <dbReference type="NCBI Taxonomy" id="2682090"/>
    <lineage>
        <taxon>Bacteria</taxon>
        <taxon>Pseudomonadati</taxon>
        <taxon>Bacteroidota</taxon>
        <taxon>Sphingobacteriia</taxon>
        <taxon>Sphingobacteriales</taxon>
        <taxon>Sphingobacteriaceae</taxon>
        <taxon>Mucilaginibacter</taxon>
    </lineage>
</organism>
<protein>
    <recommendedName>
        <fullName evidence="1">Arm DNA-binding domain-containing protein</fullName>
    </recommendedName>
</protein>
<sequence>MLEKSFGLFYLKQAKNQKEQRWYVYLHIAVGGDHREVSIKRQWIPCQWNSKTGRASEINEGVLCSWYSFDP</sequence>
<dbReference type="EMBL" id="WPIK01000014">
    <property type="protein sequence ID" value="MVN22869.1"/>
    <property type="molecule type" value="Genomic_DNA"/>
</dbReference>
<dbReference type="RefSeq" id="WP_157568540.1">
    <property type="nucleotide sequence ID" value="NZ_WPIK01000014.1"/>
</dbReference>
<evidence type="ECO:0000313" key="3">
    <source>
        <dbReference type="Proteomes" id="UP000462014"/>
    </source>
</evidence>
<gene>
    <name evidence="2" type="ORF">GO621_15185</name>
</gene>
<keyword evidence="3" id="KW-1185">Reference proteome</keyword>
<proteinExistence type="predicted"/>
<evidence type="ECO:0000259" key="1">
    <source>
        <dbReference type="Pfam" id="PF17293"/>
    </source>
</evidence>
<dbReference type="AlphaFoldDB" id="A0A7K1SZY9"/>
<comment type="caution">
    <text evidence="2">The sequence shown here is derived from an EMBL/GenBank/DDBJ whole genome shotgun (WGS) entry which is preliminary data.</text>
</comment>
<evidence type="ECO:0000313" key="2">
    <source>
        <dbReference type="EMBL" id="MVN22869.1"/>
    </source>
</evidence>
<name>A0A7K1SZY9_9SPHI</name>
<dbReference type="Proteomes" id="UP000462014">
    <property type="component" value="Unassembled WGS sequence"/>
</dbReference>
<dbReference type="Pfam" id="PF17293">
    <property type="entry name" value="Arm-DNA-bind_5"/>
    <property type="match status" value="1"/>
</dbReference>
<reference evidence="2 3" key="1">
    <citation type="submission" date="2019-12" db="EMBL/GenBank/DDBJ databases">
        <title>Mucilaginibacter sp. HMF7410 genome sequencing and assembly.</title>
        <authorList>
            <person name="Kang H."/>
            <person name="Cha I."/>
            <person name="Kim H."/>
            <person name="Joh K."/>
        </authorList>
    </citation>
    <scope>NUCLEOTIDE SEQUENCE [LARGE SCALE GENOMIC DNA]</scope>
    <source>
        <strain evidence="2 3">HMF7410</strain>
    </source>
</reference>
<feature type="domain" description="Arm DNA-binding" evidence="1">
    <location>
        <begin position="9"/>
        <end position="57"/>
    </location>
</feature>
<dbReference type="InterPro" id="IPR035386">
    <property type="entry name" value="Arm-DNA-bind_5"/>
</dbReference>
<accession>A0A7K1SZY9</accession>